<evidence type="ECO:0000313" key="1">
    <source>
        <dbReference type="EMBL" id="KAJ1369887.1"/>
    </source>
</evidence>
<accession>A0AAD5R5L7</accession>
<dbReference type="EMBL" id="JAHQIW010006693">
    <property type="protein sequence ID" value="KAJ1369887.1"/>
    <property type="molecule type" value="Genomic_DNA"/>
</dbReference>
<protein>
    <submittedName>
        <fullName evidence="1">Uncharacterized protein</fullName>
    </submittedName>
</protein>
<gene>
    <name evidence="1" type="ORF">KIN20_031471</name>
</gene>
<name>A0AAD5R5L7_PARTN</name>
<keyword evidence="2" id="KW-1185">Reference proteome</keyword>
<dbReference type="Proteomes" id="UP001196413">
    <property type="component" value="Unassembled WGS sequence"/>
</dbReference>
<comment type="caution">
    <text evidence="1">The sequence shown here is derived from an EMBL/GenBank/DDBJ whole genome shotgun (WGS) entry which is preliminary data.</text>
</comment>
<sequence length="67" mass="7772">MISLFDDKLKARWTKETGEPGKLSWSPRNYDTPGRYAVRRCESIIVVISHKVSHCMFEIVQEPVTHP</sequence>
<reference evidence="1" key="1">
    <citation type="submission" date="2021-06" db="EMBL/GenBank/DDBJ databases">
        <title>Parelaphostrongylus tenuis whole genome reference sequence.</title>
        <authorList>
            <person name="Garwood T.J."/>
            <person name="Larsen P.A."/>
            <person name="Fountain-Jones N.M."/>
            <person name="Garbe J.R."/>
            <person name="Macchietto M.G."/>
            <person name="Kania S.A."/>
            <person name="Gerhold R.W."/>
            <person name="Richards J.E."/>
            <person name="Wolf T.M."/>
        </authorList>
    </citation>
    <scope>NUCLEOTIDE SEQUENCE</scope>
    <source>
        <strain evidence="1">MNPRO001-30</strain>
        <tissue evidence="1">Meninges</tissue>
    </source>
</reference>
<dbReference type="AlphaFoldDB" id="A0AAD5R5L7"/>
<evidence type="ECO:0000313" key="2">
    <source>
        <dbReference type="Proteomes" id="UP001196413"/>
    </source>
</evidence>
<proteinExistence type="predicted"/>
<organism evidence="1 2">
    <name type="scientific">Parelaphostrongylus tenuis</name>
    <name type="common">Meningeal worm</name>
    <dbReference type="NCBI Taxonomy" id="148309"/>
    <lineage>
        <taxon>Eukaryota</taxon>
        <taxon>Metazoa</taxon>
        <taxon>Ecdysozoa</taxon>
        <taxon>Nematoda</taxon>
        <taxon>Chromadorea</taxon>
        <taxon>Rhabditida</taxon>
        <taxon>Rhabditina</taxon>
        <taxon>Rhabditomorpha</taxon>
        <taxon>Strongyloidea</taxon>
        <taxon>Metastrongylidae</taxon>
        <taxon>Parelaphostrongylus</taxon>
    </lineage>
</organism>